<dbReference type="PANTHER" id="PTHR47510">
    <property type="entry name" value="REVERSE TRANSCRIPTASE DOMAIN-CONTAINING PROTEIN"/>
    <property type="match status" value="1"/>
</dbReference>
<protein>
    <recommendedName>
        <fullName evidence="1">Alkylated DNA repair protein AlkB homologue 8 N-terminal domain-containing protein</fullName>
    </recommendedName>
</protein>
<reference evidence="2" key="2">
    <citation type="submission" date="2025-09" db="UniProtKB">
        <authorList>
            <consortium name="Ensembl"/>
        </authorList>
    </citation>
    <scope>IDENTIFICATION</scope>
</reference>
<dbReference type="AlphaFoldDB" id="A0A8C7WSH1"/>
<organism evidence="2 3">
    <name type="scientific">Oryzias sinensis</name>
    <name type="common">Chinese medaka</name>
    <dbReference type="NCBI Taxonomy" id="183150"/>
    <lineage>
        <taxon>Eukaryota</taxon>
        <taxon>Metazoa</taxon>
        <taxon>Chordata</taxon>
        <taxon>Craniata</taxon>
        <taxon>Vertebrata</taxon>
        <taxon>Euteleostomi</taxon>
        <taxon>Actinopterygii</taxon>
        <taxon>Neopterygii</taxon>
        <taxon>Teleostei</taxon>
        <taxon>Neoteleostei</taxon>
        <taxon>Acanthomorphata</taxon>
        <taxon>Ovalentaria</taxon>
        <taxon>Atherinomorphae</taxon>
        <taxon>Beloniformes</taxon>
        <taxon>Adrianichthyidae</taxon>
        <taxon>Oryziinae</taxon>
        <taxon>Oryzias</taxon>
    </lineage>
</organism>
<proteinExistence type="predicted"/>
<evidence type="ECO:0000313" key="3">
    <source>
        <dbReference type="Proteomes" id="UP000694383"/>
    </source>
</evidence>
<dbReference type="Pfam" id="PF09004">
    <property type="entry name" value="ALKBH8_N"/>
    <property type="match status" value="1"/>
</dbReference>
<sequence>MDVARMTRMFSRVNPRKAAGPDGVPGKVLRACADQLSQVFTKIFNLSLAQAFIPACLKSSTIIPIPKKSSSTAFLTDYRPVALTPVITKCLERLLLGHIKDNTTVVGLISWDDETAYRDEVLKLSRWCQANNLILNTTKTKEIILDFRKNRTDPPPLYIDGNCVERVHSFTLLGTTISADLTWSNNTMTVIRKAQQRLHFLRKPRRNDVSQELLVTFYRSTIESILSYGITVWFSHCTEAERQSVQRVVKTAQRIIGCPLPSLKDIYQSRCLSRVTSITTDSTHPAFPLFELLPSGRRYRSIRTRTNRLRNSFFPQAIIIRNAHMSTNNTSLKLLLQCVQYPDCLTGSLCNNLIFIKLCSQQLM</sequence>
<name>A0A8C7WSH1_9TELE</name>
<dbReference type="GO" id="GO:0016706">
    <property type="term" value="F:2-oxoglutarate-dependent dioxygenase activity"/>
    <property type="evidence" value="ECO:0007669"/>
    <property type="project" value="InterPro"/>
</dbReference>
<dbReference type="Ensembl" id="ENSOSIT00000002681.1">
    <property type="protein sequence ID" value="ENSOSIP00000002504.1"/>
    <property type="gene ID" value="ENSOSIG00000001466.1"/>
</dbReference>
<evidence type="ECO:0000259" key="1">
    <source>
        <dbReference type="Pfam" id="PF09004"/>
    </source>
</evidence>
<feature type="domain" description="Alkylated DNA repair protein AlkB homologue 8 N-terminal" evidence="1">
    <location>
        <begin position="183"/>
        <end position="224"/>
    </location>
</feature>
<dbReference type="Proteomes" id="UP000694383">
    <property type="component" value="Unplaced"/>
</dbReference>
<dbReference type="GeneTree" id="ENSGT01120000271821"/>
<dbReference type="InterPro" id="IPR015095">
    <property type="entry name" value="AlkB_hom8_N"/>
</dbReference>
<accession>A0A8C7WSH1</accession>
<keyword evidence="3" id="KW-1185">Reference proteome</keyword>
<evidence type="ECO:0000313" key="2">
    <source>
        <dbReference type="Ensembl" id="ENSOSIP00000002504.1"/>
    </source>
</evidence>
<dbReference type="PANTHER" id="PTHR47510:SF3">
    <property type="entry name" value="ENDO_EXONUCLEASE_PHOSPHATASE DOMAIN-CONTAINING PROTEIN"/>
    <property type="match status" value="1"/>
</dbReference>
<reference evidence="2" key="1">
    <citation type="submission" date="2025-08" db="UniProtKB">
        <authorList>
            <consortium name="Ensembl"/>
        </authorList>
    </citation>
    <scope>IDENTIFICATION</scope>
</reference>
<dbReference type="GO" id="GO:0008168">
    <property type="term" value="F:methyltransferase activity"/>
    <property type="evidence" value="ECO:0007669"/>
    <property type="project" value="InterPro"/>
</dbReference>